<dbReference type="GO" id="GO:0004462">
    <property type="term" value="F:lactoylglutathione lyase activity"/>
    <property type="evidence" value="ECO:0007669"/>
    <property type="project" value="TreeGrafter"/>
</dbReference>
<dbReference type="STRING" id="34027.SAMN05421829_11779"/>
<dbReference type="InterPro" id="IPR037523">
    <property type="entry name" value="VOC_core"/>
</dbReference>
<proteinExistence type="predicted"/>
<keyword evidence="6" id="KW-0456">Lyase</keyword>
<evidence type="ECO:0000313" key="7">
    <source>
        <dbReference type="Proteomes" id="UP000186819"/>
    </source>
</evidence>
<gene>
    <name evidence="6" type="ORF">SAMN05421829_11779</name>
</gene>
<organism evidence="6 7">
    <name type="scientific">Aromatoleum tolulyticum</name>
    <dbReference type="NCBI Taxonomy" id="34027"/>
    <lineage>
        <taxon>Bacteria</taxon>
        <taxon>Pseudomonadati</taxon>
        <taxon>Pseudomonadota</taxon>
        <taxon>Betaproteobacteria</taxon>
        <taxon>Rhodocyclales</taxon>
        <taxon>Rhodocyclaceae</taxon>
        <taxon>Aromatoleum</taxon>
    </lineage>
</organism>
<accession>A0A1N7BES8</accession>
<reference evidence="7" key="1">
    <citation type="submission" date="2017-01" db="EMBL/GenBank/DDBJ databases">
        <authorList>
            <person name="Varghese N."/>
            <person name="Submissions S."/>
        </authorList>
    </citation>
    <scope>NUCLEOTIDE SEQUENCE [LARGE SCALE GENOMIC DNA]</scope>
    <source>
        <strain evidence="7">ATCC 51758</strain>
    </source>
</reference>
<dbReference type="AlphaFoldDB" id="A0A1N7BES8"/>
<dbReference type="SUPFAM" id="SSF54593">
    <property type="entry name" value="Glyoxalase/Bleomycin resistance protein/Dihydroxybiphenyl dioxygenase"/>
    <property type="match status" value="1"/>
</dbReference>
<evidence type="ECO:0000256" key="3">
    <source>
        <dbReference type="ARBA" id="ARBA00032460"/>
    </source>
</evidence>
<dbReference type="OrthoDB" id="9789841at2"/>
<feature type="domain" description="VOC" evidence="5">
    <location>
        <begin position="3"/>
        <end position="126"/>
    </location>
</feature>
<dbReference type="GO" id="GO:0005737">
    <property type="term" value="C:cytoplasm"/>
    <property type="evidence" value="ECO:0007669"/>
    <property type="project" value="TreeGrafter"/>
</dbReference>
<dbReference type="PANTHER" id="PTHR46036">
    <property type="entry name" value="LACTOYLGLUTATHIONE LYASE"/>
    <property type="match status" value="1"/>
</dbReference>
<dbReference type="EMBL" id="FTMD01000017">
    <property type="protein sequence ID" value="SIR49840.1"/>
    <property type="molecule type" value="Genomic_DNA"/>
</dbReference>
<sequence>MAKIIHSMIRVLDLDKAMRFYADVLDLREAHRLDFPDFTLVYLRNPENDFELELTLNKGREEPYTHGTGYGHIAAVVPDVTTRHAELLAKGYEPAQVKEFKRGDELLARFFFIQDPDGYKIEVLERHGHYR</sequence>
<dbReference type="RefSeq" id="WP_076603959.1">
    <property type="nucleotide sequence ID" value="NZ_FTMD01000017.1"/>
</dbReference>
<evidence type="ECO:0000259" key="5">
    <source>
        <dbReference type="PROSITE" id="PS51819"/>
    </source>
</evidence>
<name>A0A1N7BES8_9RHOO</name>
<keyword evidence="7" id="KW-1185">Reference proteome</keyword>
<dbReference type="PROSITE" id="PS51819">
    <property type="entry name" value="VOC"/>
    <property type="match status" value="1"/>
</dbReference>
<evidence type="ECO:0000313" key="6">
    <source>
        <dbReference type="EMBL" id="SIR49840.1"/>
    </source>
</evidence>
<dbReference type="InterPro" id="IPR004360">
    <property type="entry name" value="Glyas_Fos-R_dOase_dom"/>
</dbReference>
<dbReference type="Proteomes" id="UP000186819">
    <property type="component" value="Unassembled WGS sequence"/>
</dbReference>
<dbReference type="GO" id="GO:0019243">
    <property type="term" value="P:methylglyoxal catabolic process to D-lactate via S-lactoyl-glutathione"/>
    <property type="evidence" value="ECO:0007669"/>
    <property type="project" value="TreeGrafter"/>
</dbReference>
<dbReference type="Pfam" id="PF00903">
    <property type="entry name" value="Glyoxalase"/>
    <property type="match status" value="1"/>
</dbReference>
<dbReference type="PANTHER" id="PTHR46036:SF5">
    <property type="entry name" value="LACTOYLGLUTATHIONE LYASE"/>
    <property type="match status" value="1"/>
</dbReference>
<evidence type="ECO:0000256" key="2">
    <source>
        <dbReference type="ARBA" id="ARBA00030892"/>
    </source>
</evidence>
<evidence type="ECO:0000256" key="1">
    <source>
        <dbReference type="ARBA" id="ARBA00030291"/>
    </source>
</evidence>
<evidence type="ECO:0000256" key="4">
    <source>
        <dbReference type="ARBA" id="ARBA00033298"/>
    </source>
</evidence>
<dbReference type="InterPro" id="IPR029068">
    <property type="entry name" value="Glyas_Bleomycin-R_OHBP_Dase"/>
</dbReference>
<dbReference type="Gene3D" id="3.10.180.10">
    <property type="entry name" value="2,3-Dihydroxybiphenyl 1,2-Dioxygenase, domain 1"/>
    <property type="match status" value="1"/>
</dbReference>
<protein>
    <recommendedName>
        <fullName evidence="2">Aldoketomutase</fullName>
    </recommendedName>
    <alternativeName>
        <fullName evidence="1">Ketone-aldehyde mutase</fullName>
    </alternativeName>
    <alternativeName>
        <fullName evidence="3">Methylglyoxalase</fullName>
    </alternativeName>
    <alternativeName>
        <fullName evidence="4">S-D-lactoylglutathione methylglyoxal lyase</fullName>
    </alternativeName>
</protein>